<keyword evidence="3" id="KW-1185">Reference proteome</keyword>
<dbReference type="EMBL" id="JAINUF010000009">
    <property type="protein sequence ID" value="KAJ8350079.1"/>
    <property type="molecule type" value="Genomic_DNA"/>
</dbReference>
<reference evidence="2" key="1">
    <citation type="journal article" date="2023" name="Science">
        <title>Genome structures resolve the early diversification of teleost fishes.</title>
        <authorList>
            <person name="Parey E."/>
            <person name="Louis A."/>
            <person name="Montfort J."/>
            <person name="Bouchez O."/>
            <person name="Roques C."/>
            <person name="Iampietro C."/>
            <person name="Lluch J."/>
            <person name="Castinel A."/>
            <person name="Donnadieu C."/>
            <person name="Desvignes T."/>
            <person name="Floi Bucao C."/>
            <person name="Jouanno E."/>
            <person name="Wen M."/>
            <person name="Mejri S."/>
            <person name="Dirks R."/>
            <person name="Jansen H."/>
            <person name="Henkel C."/>
            <person name="Chen W.J."/>
            <person name="Zahm M."/>
            <person name="Cabau C."/>
            <person name="Klopp C."/>
            <person name="Thompson A.W."/>
            <person name="Robinson-Rechavi M."/>
            <person name="Braasch I."/>
            <person name="Lecointre G."/>
            <person name="Bobe J."/>
            <person name="Postlethwait J.H."/>
            <person name="Berthelot C."/>
            <person name="Roest Crollius H."/>
            <person name="Guiguen Y."/>
        </authorList>
    </citation>
    <scope>NUCLEOTIDE SEQUENCE</scope>
    <source>
        <strain evidence="2">WJC10195</strain>
    </source>
</reference>
<sequence length="188" mass="19022">MVSQLKKKLSSQQNLFLKAKKESEAGVLASYMGHFDWGVSQNGHHLPLPTLGDSLPLPSLGVGLEGLRNEVDGPAVQDEEPRKGKLDGSEVAAGGAAATTKSTDTGSAAAVVVRGCVVDTEAGTEAGTAVGTAAAALPFVVGTAAVVVAADCSGLSVTKLGAKSSLEKMAGFIGQIPVHRKPAVMFNL</sequence>
<gene>
    <name evidence="2" type="ORF">SKAU_G00252090</name>
</gene>
<accession>A0A9Q1F313</accession>
<proteinExistence type="predicted"/>
<evidence type="ECO:0000256" key="1">
    <source>
        <dbReference type="SAM" id="MobiDB-lite"/>
    </source>
</evidence>
<dbReference type="OrthoDB" id="10632096at2759"/>
<comment type="caution">
    <text evidence="2">The sequence shown here is derived from an EMBL/GenBank/DDBJ whole genome shotgun (WGS) entry which is preliminary data.</text>
</comment>
<dbReference type="AlphaFoldDB" id="A0A9Q1F313"/>
<protein>
    <submittedName>
        <fullName evidence="2">Uncharacterized protein</fullName>
    </submittedName>
</protein>
<evidence type="ECO:0000313" key="3">
    <source>
        <dbReference type="Proteomes" id="UP001152622"/>
    </source>
</evidence>
<dbReference type="Proteomes" id="UP001152622">
    <property type="component" value="Chromosome 9"/>
</dbReference>
<feature type="region of interest" description="Disordered" evidence="1">
    <location>
        <begin position="72"/>
        <end position="98"/>
    </location>
</feature>
<name>A0A9Q1F313_SYNKA</name>
<organism evidence="2 3">
    <name type="scientific">Synaphobranchus kaupii</name>
    <name type="common">Kaup's arrowtooth eel</name>
    <dbReference type="NCBI Taxonomy" id="118154"/>
    <lineage>
        <taxon>Eukaryota</taxon>
        <taxon>Metazoa</taxon>
        <taxon>Chordata</taxon>
        <taxon>Craniata</taxon>
        <taxon>Vertebrata</taxon>
        <taxon>Euteleostomi</taxon>
        <taxon>Actinopterygii</taxon>
        <taxon>Neopterygii</taxon>
        <taxon>Teleostei</taxon>
        <taxon>Anguilliformes</taxon>
        <taxon>Synaphobranchidae</taxon>
        <taxon>Synaphobranchus</taxon>
    </lineage>
</organism>
<feature type="compositionally biased region" description="Basic and acidic residues" evidence="1">
    <location>
        <begin position="79"/>
        <end position="88"/>
    </location>
</feature>
<feature type="compositionally biased region" description="Low complexity" evidence="1">
    <location>
        <begin position="89"/>
        <end position="98"/>
    </location>
</feature>
<evidence type="ECO:0000313" key="2">
    <source>
        <dbReference type="EMBL" id="KAJ8350079.1"/>
    </source>
</evidence>